<evidence type="ECO:0000256" key="1">
    <source>
        <dbReference type="SAM" id="MobiDB-lite"/>
    </source>
</evidence>
<protein>
    <submittedName>
        <fullName evidence="2">Uncharacterized protein</fullName>
    </submittedName>
</protein>
<name>A0ABZ3FK79_9ACTN</name>
<dbReference type="EMBL" id="CP154795">
    <property type="protein sequence ID" value="XAN06451.1"/>
    <property type="molecule type" value="Genomic_DNA"/>
</dbReference>
<evidence type="ECO:0000313" key="3">
    <source>
        <dbReference type="Proteomes" id="UP001442841"/>
    </source>
</evidence>
<keyword evidence="3" id="KW-1185">Reference proteome</keyword>
<dbReference type="Proteomes" id="UP001442841">
    <property type="component" value="Chromosome"/>
</dbReference>
<feature type="compositionally biased region" description="Pro residues" evidence="1">
    <location>
        <begin position="65"/>
        <end position="81"/>
    </location>
</feature>
<organism evidence="2 3">
    <name type="scientific">Ammonicoccus fulvus</name>
    <dbReference type="NCBI Taxonomy" id="3138240"/>
    <lineage>
        <taxon>Bacteria</taxon>
        <taxon>Bacillati</taxon>
        <taxon>Actinomycetota</taxon>
        <taxon>Actinomycetes</taxon>
        <taxon>Propionibacteriales</taxon>
        <taxon>Propionibacteriaceae</taxon>
        <taxon>Ammonicoccus</taxon>
    </lineage>
</organism>
<gene>
    <name evidence="2" type="ORF">AADG42_03705</name>
</gene>
<feature type="region of interest" description="Disordered" evidence="1">
    <location>
        <begin position="54"/>
        <end position="90"/>
    </location>
</feature>
<proteinExistence type="predicted"/>
<dbReference type="RefSeq" id="WP_425307880.1">
    <property type="nucleotide sequence ID" value="NZ_CP154795.1"/>
</dbReference>
<accession>A0ABZ3FK79</accession>
<sequence length="193" mass="21091">MIEDVDAATASLRDLAEAGDPLAGQLARLVGVLAAEAGRNESFRRELATALSAAGELIPREGTPSSPPTPDALWPDGPPPPRTKKRAPEAAEAYAQEAVIPQPTPVETRRLRERSVLNPYAVMAELGESGLEQQLARLELDQLKDIVSEYGMNHDRRALTWKSPRRLIDRILAETSSGLHQGDAFRTARTLRR</sequence>
<evidence type="ECO:0000313" key="2">
    <source>
        <dbReference type="EMBL" id="XAN06451.1"/>
    </source>
</evidence>
<reference evidence="2 3" key="1">
    <citation type="submission" date="2024-04" db="EMBL/GenBank/DDBJ databases">
        <title>Isolation of an actinomycete strain from pig manure.</title>
        <authorList>
            <person name="Gong T."/>
            <person name="Yu Z."/>
            <person name="An M."/>
            <person name="Wei C."/>
            <person name="Yang W."/>
            <person name="Liu L."/>
        </authorList>
    </citation>
    <scope>NUCLEOTIDE SEQUENCE [LARGE SCALE GENOMIC DNA]</scope>
    <source>
        <strain evidence="2 3">ZF39</strain>
    </source>
</reference>